<protein>
    <recommendedName>
        <fullName evidence="2">Tail assembly chaperone</fullName>
    </recommendedName>
</protein>
<organism evidence="1">
    <name type="scientific">Siphoviridae sp. ctkyH28</name>
    <dbReference type="NCBI Taxonomy" id="2827585"/>
    <lineage>
        <taxon>Viruses</taxon>
        <taxon>Duplodnaviria</taxon>
        <taxon>Heunggongvirae</taxon>
        <taxon>Uroviricota</taxon>
        <taxon>Caudoviricetes</taxon>
    </lineage>
</organism>
<dbReference type="EMBL" id="BK015877">
    <property type="protein sequence ID" value="DAD71183.1"/>
    <property type="molecule type" value="Genomic_DNA"/>
</dbReference>
<reference evidence="1" key="1">
    <citation type="journal article" date="2021" name="Proc. Natl. Acad. Sci. U.S.A.">
        <title>A Catalog of Tens of Thousands of Viruses from Human Metagenomes Reveals Hidden Associations with Chronic Diseases.</title>
        <authorList>
            <person name="Tisza M.J."/>
            <person name="Buck C.B."/>
        </authorList>
    </citation>
    <scope>NUCLEOTIDE SEQUENCE</scope>
    <source>
        <strain evidence="1">CtkyH28</strain>
    </source>
</reference>
<sequence length="116" mass="13033">MRITIYQDDSFTEIRETREADRLKVPFRVGQYVINVMSKIDYTNENQIIGAIMDSEEQITKIVKATFGLTDADLETVDVVELGEVAKEIINFVLAKIAELGVNVDPNLKKQAAAKN</sequence>
<name>A0A8S5LMY4_9CAUD</name>
<accession>A0A8S5LMY4</accession>
<evidence type="ECO:0000313" key="1">
    <source>
        <dbReference type="EMBL" id="DAD71183.1"/>
    </source>
</evidence>
<evidence type="ECO:0008006" key="2">
    <source>
        <dbReference type="Google" id="ProtNLM"/>
    </source>
</evidence>
<proteinExistence type="predicted"/>